<feature type="binding site" description="axial binding residue" evidence="16">
    <location>
        <position position="67"/>
    </location>
    <ligand>
        <name>heme c</name>
        <dbReference type="ChEBI" id="CHEBI:61717"/>
        <label>1</label>
    </ligand>
    <ligandPart>
        <name>Fe</name>
        <dbReference type="ChEBI" id="CHEBI:18248"/>
    </ligandPart>
</feature>
<dbReference type="Proteomes" id="UP000243507">
    <property type="component" value="Unassembled WGS sequence"/>
</dbReference>
<dbReference type="OrthoDB" id="13290at2"/>
<dbReference type="EMBL" id="NTJD01000001">
    <property type="protein sequence ID" value="PCD77776.1"/>
    <property type="molecule type" value="Genomic_DNA"/>
</dbReference>
<evidence type="ECO:0000256" key="6">
    <source>
        <dbReference type="ARBA" id="ARBA00022448"/>
    </source>
</evidence>
<dbReference type="Pfam" id="PF03892">
    <property type="entry name" value="NapB"/>
    <property type="match status" value="1"/>
</dbReference>
<evidence type="ECO:0000256" key="9">
    <source>
        <dbReference type="ARBA" id="ARBA00022729"/>
    </source>
</evidence>
<comment type="subcellular location">
    <subcellularLocation>
        <location evidence="2 14">Periplasm</location>
    </subcellularLocation>
</comment>
<feature type="binding site" description="axial binding residue" evidence="16">
    <location>
        <position position="102"/>
    </location>
    <ligand>
        <name>heme c</name>
        <dbReference type="ChEBI" id="CHEBI:61717"/>
        <label>2</label>
    </ligand>
    <ligandPart>
        <name>Fe</name>
        <dbReference type="ChEBI" id="CHEBI:18248"/>
    </ligandPart>
</feature>
<dbReference type="RefSeq" id="WP_096429805.1">
    <property type="nucleotide sequence ID" value="NZ_NTJD01000001.1"/>
</dbReference>
<dbReference type="InterPro" id="IPR005591">
    <property type="entry name" value="NapB"/>
</dbReference>
<keyword evidence="7 15" id="KW-0349">Heme</keyword>
<keyword evidence="12 16" id="KW-0408">Iron</keyword>
<organism evidence="18 19">
    <name type="scientific">Pseudothioclava arenosa</name>
    <dbReference type="NCBI Taxonomy" id="1795308"/>
    <lineage>
        <taxon>Bacteria</taxon>
        <taxon>Pseudomonadati</taxon>
        <taxon>Pseudomonadota</taxon>
        <taxon>Alphaproteobacteria</taxon>
        <taxon>Rhodobacterales</taxon>
        <taxon>Paracoccaceae</taxon>
        <taxon>Pseudothioclava</taxon>
    </lineage>
</organism>
<evidence type="ECO:0000256" key="12">
    <source>
        <dbReference type="ARBA" id="ARBA00023004"/>
    </source>
</evidence>
<evidence type="ECO:0000256" key="16">
    <source>
        <dbReference type="PIRSR" id="PIRSR006105-2"/>
    </source>
</evidence>
<comment type="subunit">
    <text evidence="4 14">Component of the periplasmic nitrate reductase NapAB complex composed of NapA and NapB.</text>
</comment>
<keyword evidence="6 14" id="KW-0813">Transport</keyword>
<evidence type="ECO:0000256" key="14">
    <source>
        <dbReference type="PIRNR" id="PIRNR006105"/>
    </source>
</evidence>
<dbReference type="GO" id="GO:0042597">
    <property type="term" value="C:periplasmic space"/>
    <property type="evidence" value="ECO:0007669"/>
    <property type="project" value="UniProtKB-SubCell"/>
</dbReference>
<keyword evidence="19" id="KW-1185">Reference proteome</keyword>
<feature type="binding site" description="axial binding residue" evidence="16">
    <location>
        <position position="85"/>
    </location>
    <ligand>
        <name>heme c</name>
        <dbReference type="ChEBI" id="CHEBI:61717"/>
        <label>1</label>
    </ligand>
    <ligandPart>
        <name>Fe</name>
        <dbReference type="ChEBI" id="CHEBI:18248"/>
    </ligandPart>
</feature>
<keyword evidence="8 16" id="KW-0479">Metal-binding</keyword>
<dbReference type="PANTHER" id="PTHR38604:SF1">
    <property type="entry name" value="PERIPLASMIC NITRATE REDUCTASE, ELECTRON TRANSFER SUBUNIT"/>
    <property type="match status" value="1"/>
</dbReference>
<dbReference type="GO" id="GO:0009061">
    <property type="term" value="P:anaerobic respiration"/>
    <property type="evidence" value="ECO:0007669"/>
    <property type="project" value="InterPro"/>
</dbReference>
<evidence type="ECO:0000256" key="11">
    <source>
        <dbReference type="ARBA" id="ARBA00022982"/>
    </source>
</evidence>
<evidence type="ECO:0000256" key="2">
    <source>
        <dbReference type="ARBA" id="ARBA00004418"/>
    </source>
</evidence>
<dbReference type="PANTHER" id="PTHR38604">
    <property type="entry name" value="PERIPLASMIC NITRATE REDUCTASE, ELECTRON TRANSFER SUBUNIT"/>
    <property type="match status" value="1"/>
</dbReference>
<comment type="PTM">
    <text evidence="15">Binds 2 heme C groups per subunit.</text>
</comment>
<evidence type="ECO:0000256" key="17">
    <source>
        <dbReference type="SAM" id="SignalP"/>
    </source>
</evidence>
<feature type="binding site" description="covalent" evidence="15">
    <location>
        <position position="124"/>
    </location>
    <ligand>
        <name>heme c</name>
        <dbReference type="ChEBI" id="CHEBI:61717"/>
        <label>2</label>
    </ligand>
</feature>
<dbReference type="InterPro" id="IPR036280">
    <property type="entry name" value="Multihaem_cyt_sf"/>
</dbReference>
<dbReference type="PIRSF" id="PIRSF006105">
    <property type="entry name" value="NapB"/>
    <property type="match status" value="1"/>
</dbReference>
<evidence type="ECO:0000313" key="18">
    <source>
        <dbReference type="EMBL" id="PCD77776.1"/>
    </source>
</evidence>
<feature type="binding site" description="covalent" evidence="15">
    <location>
        <position position="84"/>
    </location>
    <ligand>
        <name>heme c</name>
        <dbReference type="ChEBI" id="CHEBI:61717"/>
        <label>1</label>
    </ligand>
</feature>
<dbReference type="Gene3D" id="1.10.1130.10">
    <property type="entry name" value="Flavocytochrome C3, Chain A"/>
    <property type="match status" value="1"/>
</dbReference>
<evidence type="ECO:0000313" key="19">
    <source>
        <dbReference type="Proteomes" id="UP000243507"/>
    </source>
</evidence>
<evidence type="ECO:0000256" key="13">
    <source>
        <dbReference type="ARBA" id="ARBA00031832"/>
    </source>
</evidence>
<feature type="binding site" description="axial binding residue" evidence="16">
    <location>
        <position position="125"/>
    </location>
    <ligand>
        <name>heme c</name>
        <dbReference type="ChEBI" id="CHEBI:61717"/>
        <label>2</label>
    </ligand>
    <ligandPart>
        <name>Fe</name>
        <dbReference type="ChEBI" id="CHEBI:18248"/>
    </ligandPart>
</feature>
<accession>A0A2A4CUF7</accession>
<feature type="binding site" description="covalent" evidence="15">
    <location>
        <position position="81"/>
    </location>
    <ligand>
        <name>heme c</name>
        <dbReference type="ChEBI" id="CHEBI:61717"/>
        <label>1</label>
    </ligand>
</feature>
<dbReference type="SUPFAM" id="SSF48695">
    <property type="entry name" value="Multiheme cytochromes"/>
    <property type="match status" value="1"/>
</dbReference>
<feature type="signal peptide" evidence="17">
    <location>
        <begin position="1"/>
        <end position="24"/>
    </location>
</feature>
<protein>
    <recommendedName>
        <fullName evidence="5 14">Periplasmic nitrate reductase, electron transfer subunit</fullName>
    </recommendedName>
    <alternativeName>
        <fullName evidence="13 14">Diheme cytochrome c NapB</fullName>
    </alternativeName>
</protein>
<dbReference type="GO" id="GO:0046872">
    <property type="term" value="F:metal ion binding"/>
    <property type="evidence" value="ECO:0007669"/>
    <property type="project" value="UniProtKB-KW"/>
</dbReference>
<dbReference type="FunFam" id="1.10.1130.10:FF:000001">
    <property type="entry name" value="Periplasmic nitrate reductase, electron transfer subunit"/>
    <property type="match status" value="1"/>
</dbReference>
<keyword evidence="9 17" id="KW-0732">Signal</keyword>
<sequence>MKRLAKISVLAGAAVAFSAGLVLAQDASVTSLRGAQVNEEVNVQDNYLQEKQRFARTFAQQPPLIPHTIEKYQIDLKTNECLTCHEWKNAADRSAPMISMTHYTDRDGIQGDQVASRRWFCNQCHVPQLDAPELVENVFRASGK</sequence>
<proteinExistence type="inferred from homology"/>
<comment type="caution">
    <text evidence="18">The sequence shown here is derived from an EMBL/GenBank/DDBJ whole genome shotgun (WGS) entry which is preliminary data.</text>
</comment>
<reference evidence="18 19" key="1">
    <citation type="submission" date="2017-09" db="EMBL/GenBank/DDBJ databases">
        <title>A multilocus sequence analysis scheme for characterization of bacteria in the genus Thioclava.</title>
        <authorList>
            <person name="Liu Y."/>
            <person name="Shao Z."/>
        </authorList>
    </citation>
    <scope>NUCLEOTIDE SEQUENCE [LARGE SCALE GENOMIC DNA]</scope>
    <source>
        <strain evidence="18 19">CAU 1312</strain>
    </source>
</reference>
<keyword evidence="11 14" id="KW-0249">Electron transport</keyword>
<evidence type="ECO:0000256" key="5">
    <source>
        <dbReference type="ARBA" id="ARBA00013773"/>
    </source>
</evidence>
<comment type="similarity">
    <text evidence="3 14">Belongs to the NapB family.</text>
</comment>
<evidence type="ECO:0000256" key="10">
    <source>
        <dbReference type="ARBA" id="ARBA00022764"/>
    </source>
</evidence>
<evidence type="ECO:0000256" key="4">
    <source>
        <dbReference type="ARBA" id="ARBA00011752"/>
    </source>
</evidence>
<evidence type="ECO:0000256" key="1">
    <source>
        <dbReference type="ARBA" id="ARBA00002599"/>
    </source>
</evidence>
<comment type="function">
    <text evidence="1">Electron transfer subunit of the periplasmic nitrate reductase complex NapAB. Receives electrons from the membrane-anchored tetraheme c-type NapC protein and transfers these to NapA subunit, thus allowing electron flow between membrane and periplasm. Essential for periplasmic nitrate reduction with nitrate as the terminal electron acceptor.</text>
</comment>
<evidence type="ECO:0000256" key="15">
    <source>
        <dbReference type="PIRSR" id="PIRSR006105-1"/>
    </source>
</evidence>
<keyword evidence="10 14" id="KW-0574">Periplasm</keyword>
<evidence type="ECO:0000256" key="3">
    <source>
        <dbReference type="ARBA" id="ARBA00007368"/>
    </source>
</evidence>
<feature type="chain" id="PRO_5013331370" description="Periplasmic nitrate reductase, electron transfer subunit" evidence="17">
    <location>
        <begin position="25"/>
        <end position="144"/>
    </location>
</feature>
<gene>
    <name evidence="18" type="ORF">CLN94_00155</name>
</gene>
<dbReference type="AlphaFoldDB" id="A0A2A4CUF7"/>
<evidence type="ECO:0000256" key="7">
    <source>
        <dbReference type="ARBA" id="ARBA00022617"/>
    </source>
</evidence>
<name>A0A2A4CUF7_9RHOB</name>
<feature type="binding site" description="covalent" evidence="15">
    <location>
        <position position="121"/>
    </location>
    <ligand>
        <name>heme c</name>
        <dbReference type="ChEBI" id="CHEBI:61717"/>
        <label>2</label>
    </ligand>
</feature>
<evidence type="ECO:0000256" key="8">
    <source>
        <dbReference type="ARBA" id="ARBA00022723"/>
    </source>
</evidence>